<keyword evidence="7" id="KW-0175">Coiled coil</keyword>
<evidence type="ECO:0000256" key="8">
    <source>
        <dbReference type="SAM" id="MobiDB-lite"/>
    </source>
</evidence>
<name>F1A041_DICPU</name>
<comment type="similarity">
    <text evidence="2">Belongs to the bZIP family.</text>
</comment>
<dbReference type="VEuPathDB" id="AmoebaDB:DICPUDRAFT_41441"/>
<evidence type="ECO:0000256" key="4">
    <source>
        <dbReference type="ARBA" id="ARBA00023125"/>
    </source>
</evidence>
<evidence type="ECO:0000259" key="9">
    <source>
        <dbReference type="PROSITE" id="PS50217"/>
    </source>
</evidence>
<proteinExistence type="inferred from homology"/>
<dbReference type="OrthoDB" id="21133at2759"/>
<dbReference type="eggNOG" id="ENOG502RG31">
    <property type="taxonomic scope" value="Eukaryota"/>
</dbReference>
<dbReference type="PROSITE" id="PS50217">
    <property type="entry name" value="BZIP"/>
    <property type="match status" value="1"/>
</dbReference>
<dbReference type="GO" id="GO:0010737">
    <property type="term" value="P:protein kinase A signaling"/>
    <property type="evidence" value="ECO:0007669"/>
    <property type="project" value="EnsemblProtists"/>
</dbReference>
<dbReference type="InParanoid" id="F1A041"/>
<reference evidence="11" key="1">
    <citation type="journal article" date="2011" name="Genome Biol.">
        <title>Comparative genomics of the social amoebae Dictyostelium discoideum and Dictyostelium purpureum.</title>
        <authorList>
            <consortium name="US DOE Joint Genome Institute (JGI-PGF)"/>
            <person name="Sucgang R."/>
            <person name="Kuo A."/>
            <person name="Tian X."/>
            <person name="Salerno W."/>
            <person name="Parikh A."/>
            <person name="Feasley C.L."/>
            <person name="Dalin E."/>
            <person name="Tu H."/>
            <person name="Huang E."/>
            <person name="Barry K."/>
            <person name="Lindquist E."/>
            <person name="Shapiro H."/>
            <person name="Bruce D."/>
            <person name="Schmutz J."/>
            <person name="Salamov A."/>
            <person name="Fey P."/>
            <person name="Gaudet P."/>
            <person name="Anjard C."/>
            <person name="Babu M.M."/>
            <person name="Basu S."/>
            <person name="Bushmanova Y."/>
            <person name="van der Wel H."/>
            <person name="Katoh-Kurasawa M."/>
            <person name="Dinh C."/>
            <person name="Coutinho P.M."/>
            <person name="Saito T."/>
            <person name="Elias M."/>
            <person name="Schaap P."/>
            <person name="Kay R.R."/>
            <person name="Henrissat B."/>
            <person name="Eichinger L."/>
            <person name="Rivero F."/>
            <person name="Putnam N.H."/>
            <person name="West C.M."/>
            <person name="Loomis W.F."/>
            <person name="Chisholm R.L."/>
            <person name="Shaulsky G."/>
            <person name="Strassmann J.E."/>
            <person name="Queller D.C."/>
            <person name="Kuspa A."/>
            <person name="Grigoriev I.V."/>
        </authorList>
    </citation>
    <scope>NUCLEOTIDE SEQUENCE [LARGE SCALE GENOMIC DNA]</scope>
    <source>
        <strain evidence="11">QSDP1</strain>
    </source>
</reference>
<dbReference type="EMBL" id="GL871329">
    <property type="protein sequence ID" value="EGC30439.1"/>
    <property type="molecule type" value="Genomic_DNA"/>
</dbReference>
<dbReference type="KEGG" id="dpp:DICPUDRAFT_41441"/>
<dbReference type="FunCoup" id="F1A041">
    <property type="interactions" value="743"/>
</dbReference>
<dbReference type="Proteomes" id="UP000001064">
    <property type="component" value="Unassembled WGS sequence"/>
</dbReference>
<feature type="compositionally biased region" description="Polar residues" evidence="8">
    <location>
        <begin position="1"/>
        <end position="10"/>
    </location>
</feature>
<protein>
    <recommendedName>
        <fullName evidence="9">BZIP domain-containing protein</fullName>
    </recommendedName>
</protein>
<dbReference type="CDD" id="cd14704">
    <property type="entry name" value="bZIP_HY5-like"/>
    <property type="match status" value="1"/>
</dbReference>
<dbReference type="PANTHER" id="PTHR47416:SF8">
    <property type="entry name" value="BASIC-LEUCINE ZIPPER TRANSCRIPTION FACTOR E-RELATED"/>
    <property type="match status" value="1"/>
</dbReference>
<dbReference type="PANTHER" id="PTHR47416">
    <property type="entry name" value="BASIC-LEUCINE ZIPPER TRANSCRIPTION FACTOR F-RELATED"/>
    <property type="match status" value="1"/>
</dbReference>
<feature type="region of interest" description="Disordered" evidence="8">
    <location>
        <begin position="1"/>
        <end position="29"/>
    </location>
</feature>
<keyword evidence="11" id="KW-1185">Reference proteome</keyword>
<keyword evidence="3" id="KW-0805">Transcription regulation</keyword>
<dbReference type="SUPFAM" id="SSF57959">
    <property type="entry name" value="Leucine zipper domain"/>
    <property type="match status" value="1"/>
</dbReference>
<dbReference type="RefSeq" id="XP_003293039.1">
    <property type="nucleotide sequence ID" value="XM_003292991.1"/>
</dbReference>
<dbReference type="SMART" id="SM00338">
    <property type="entry name" value="BRLZ"/>
    <property type="match status" value="1"/>
</dbReference>
<dbReference type="GO" id="GO:0003700">
    <property type="term" value="F:DNA-binding transcription factor activity"/>
    <property type="evidence" value="ECO:0007669"/>
    <property type="project" value="InterPro"/>
</dbReference>
<keyword evidence="4" id="KW-0238">DNA-binding</keyword>
<dbReference type="OMA" id="GPIRHAN"/>
<dbReference type="Gene3D" id="1.20.5.170">
    <property type="match status" value="1"/>
</dbReference>
<sequence length="355" mass="40345">MLQVWNNPAEQQQQQQHQHQHQQLQQQQHQDNMSNILNMTSRGLPRFNLLNTSSSGLKDINLSASTNSLMIPDIFINNNNNSSNNEQPKLNSSTKGFDFITKTINEISNEQKTYQPFEIIPVKNINNNNNSNNNNISEFGVLNTSFSLDPNKIEELRLNPSVLDPFLTLPYNTATSTTNNNNSIQKKLNSGNNLTGIISTTAPISGPIRVIQTFEKESVPSPTTFSLNKEELNTITSAEMNAYVKQASIVKDLTQTEKKELKRQKRLIKNRESAHLSRQRKRERLTDLEHRVEELTTNSADITKTLSGLENENLILKAEVSQLFEVINDSPVLSALFYTLYSQTHQQQKESIETY</sequence>
<dbReference type="Pfam" id="PF00170">
    <property type="entry name" value="bZIP_1"/>
    <property type="match status" value="1"/>
</dbReference>
<evidence type="ECO:0000256" key="2">
    <source>
        <dbReference type="ARBA" id="ARBA00007163"/>
    </source>
</evidence>
<evidence type="ECO:0000256" key="6">
    <source>
        <dbReference type="ARBA" id="ARBA00023242"/>
    </source>
</evidence>
<keyword evidence="6" id="KW-0539">Nucleus</keyword>
<comment type="subcellular location">
    <subcellularLocation>
        <location evidence="1">Nucleus</location>
    </subcellularLocation>
</comment>
<keyword evidence="5" id="KW-0804">Transcription</keyword>
<dbReference type="InterPro" id="IPR004827">
    <property type="entry name" value="bZIP"/>
</dbReference>
<dbReference type="InterPro" id="IPR046347">
    <property type="entry name" value="bZIP_sf"/>
</dbReference>
<dbReference type="GeneID" id="10510511"/>
<dbReference type="GO" id="GO:0003677">
    <property type="term" value="F:DNA binding"/>
    <property type="evidence" value="ECO:0007669"/>
    <property type="project" value="UniProtKB-KW"/>
</dbReference>
<evidence type="ECO:0000256" key="5">
    <source>
        <dbReference type="ARBA" id="ARBA00023163"/>
    </source>
</evidence>
<evidence type="ECO:0000256" key="7">
    <source>
        <dbReference type="SAM" id="Coils"/>
    </source>
</evidence>
<feature type="compositionally biased region" description="Low complexity" evidence="8">
    <location>
        <begin position="11"/>
        <end position="29"/>
    </location>
</feature>
<accession>F1A041</accession>
<evidence type="ECO:0000313" key="10">
    <source>
        <dbReference type="EMBL" id="EGC30439.1"/>
    </source>
</evidence>
<dbReference type="GO" id="GO:0005634">
    <property type="term" value="C:nucleus"/>
    <property type="evidence" value="ECO:0007669"/>
    <property type="project" value="UniProtKB-SubCell"/>
</dbReference>
<feature type="domain" description="BZIP" evidence="9">
    <location>
        <begin position="260"/>
        <end position="323"/>
    </location>
</feature>
<feature type="coiled-coil region" evidence="7">
    <location>
        <begin position="244"/>
        <end position="312"/>
    </location>
</feature>
<gene>
    <name evidence="10" type="primary">bzpG</name>
    <name evidence="10" type="ORF">DICPUDRAFT_41441</name>
</gene>
<evidence type="ECO:0000256" key="3">
    <source>
        <dbReference type="ARBA" id="ARBA00023015"/>
    </source>
</evidence>
<evidence type="ECO:0000313" key="11">
    <source>
        <dbReference type="Proteomes" id="UP000001064"/>
    </source>
</evidence>
<organism evidence="10 11">
    <name type="scientific">Dictyostelium purpureum</name>
    <name type="common">Slime mold</name>
    <dbReference type="NCBI Taxonomy" id="5786"/>
    <lineage>
        <taxon>Eukaryota</taxon>
        <taxon>Amoebozoa</taxon>
        <taxon>Evosea</taxon>
        <taxon>Eumycetozoa</taxon>
        <taxon>Dictyostelia</taxon>
        <taxon>Dictyosteliales</taxon>
        <taxon>Dictyosteliaceae</taxon>
        <taxon>Dictyostelium</taxon>
    </lineage>
</organism>
<evidence type="ECO:0000256" key="1">
    <source>
        <dbReference type="ARBA" id="ARBA00004123"/>
    </source>
</evidence>
<dbReference type="AlphaFoldDB" id="F1A041"/>